<evidence type="ECO:0000313" key="8">
    <source>
        <dbReference type="Proteomes" id="UP000013776"/>
    </source>
</evidence>
<accession>R4X8N4</accession>
<dbReference type="GO" id="GO:0000398">
    <property type="term" value="P:mRNA splicing, via spliceosome"/>
    <property type="evidence" value="ECO:0007669"/>
    <property type="project" value="InterPro"/>
</dbReference>
<evidence type="ECO:0000256" key="5">
    <source>
        <dbReference type="SAM" id="MobiDB-lite"/>
    </source>
</evidence>
<dbReference type="InterPro" id="IPR013087">
    <property type="entry name" value="Znf_C2H2_type"/>
</dbReference>
<dbReference type="InterPro" id="IPR003604">
    <property type="entry name" value="Matrin/U1-like-C_Znf_C2H2"/>
</dbReference>
<dbReference type="Pfam" id="PF12171">
    <property type="entry name" value="zf-C2H2_jaz"/>
    <property type="match status" value="1"/>
</dbReference>
<evidence type="ECO:0000256" key="1">
    <source>
        <dbReference type="ARBA" id="ARBA00022723"/>
    </source>
</evidence>
<comment type="caution">
    <text evidence="7">The sequence shown here is derived from an EMBL/GenBank/DDBJ whole genome shotgun (WGS) entry which is preliminary data.</text>
</comment>
<feature type="compositionally biased region" description="Basic and acidic residues" evidence="5">
    <location>
        <begin position="28"/>
        <end position="56"/>
    </location>
</feature>
<feature type="region of interest" description="Disordered" evidence="5">
    <location>
        <begin position="170"/>
        <end position="217"/>
    </location>
</feature>
<evidence type="ECO:0000259" key="6">
    <source>
        <dbReference type="PROSITE" id="PS00028"/>
    </source>
</evidence>
<dbReference type="PANTHER" id="PTHR45986:SF1">
    <property type="entry name" value="ZINC FINGER MATRIN-TYPE PROTEIN 2"/>
    <property type="match status" value="1"/>
</dbReference>
<dbReference type="VEuPathDB" id="FungiDB:TAPDE_001898"/>
<dbReference type="InterPro" id="IPR036236">
    <property type="entry name" value="Znf_C2H2_sf"/>
</dbReference>
<evidence type="ECO:0000256" key="4">
    <source>
        <dbReference type="ARBA" id="ARBA00023242"/>
    </source>
</evidence>
<feature type="compositionally biased region" description="Basic and acidic residues" evidence="5">
    <location>
        <begin position="170"/>
        <end position="179"/>
    </location>
</feature>
<dbReference type="InterPro" id="IPR040107">
    <property type="entry name" value="Snu23"/>
</dbReference>
<dbReference type="GO" id="GO:0005681">
    <property type="term" value="C:spliceosomal complex"/>
    <property type="evidence" value="ECO:0007669"/>
    <property type="project" value="InterPro"/>
</dbReference>
<dbReference type="SUPFAM" id="SSF57667">
    <property type="entry name" value="beta-beta-alpha zinc fingers"/>
    <property type="match status" value="1"/>
</dbReference>
<keyword evidence="8" id="KW-1185">Reference proteome</keyword>
<dbReference type="InterPro" id="IPR022755">
    <property type="entry name" value="Znf_C2H2_jaz"/>
</dbReference>
<dbReference type="GO" id="GO:0046540">
    <property type="term" value="C:U4/U6 x U5 tri-snRNP complex"/>
    <property type="evidence" value="ECO:0007669"/>
    <property type="project" value="TreeGrafter"/>
</dbReference>
<feature type="region of interest" description="Disordered" evidence="5">
    <location>
        <begin position="28"/>
        <end position="62"/>
    </location>
</feature>
<organism evidence="7 8">
    <name type="scientific">Taphrina deformans (strain PYCC 5710 / ATCC 11124 / CBS 356.35 / IMI 108563 / JCM 9778 / NBRC 8474)</name>
    <name type="common">Peach leaf curl fungus</name>
    <name type="synonym">Lalaria deformans</name>
    <dbReference type="NCBI Taxonomy" id="1097556"/>
    <lineage>
        <taxon>Eukaryota</taxon>
        <taxon>Fungi</taxon>
        <taxon>Dikarya</taxon>
        <taxon>Ascomycota</taxon>
        <taxon>Taphrinomycotina</taxon>
        <taxon>Taphrinomycetes</taxon>
        <taxon>Taphrinales</taxon>
        <taxon>Taphrinaceae</taxon>
        <taxon>Taphrina</taxon>
    </lineage>
</organism>
<protein>
    <recommendedName>
        <fullName evidence="6">C2H2-type domain-containing protein</fullName>
    </recommendedName>
</protein>
<gene>
    <name evidence="7" type="ORF">TAPDE_001898</name>
</gene>
<dbReference type="Gene3D" id="3.30.160.60">
    <property type="entry name" value="Classic Zinc Finger"/>
    <property type="match status" value="1"/>
</dbReference>
<dbReference type="OrthoDB" id="30343at2759"/>
<name>R4X8N4_TAPDE</name>
<dbReference type="GO" id="GO:0003676">
    <property type="term" value="F:nucleic acid binding"/>
    <property type="evidence" value="ECO:0007669"/>
    <property type="project" value="InterPro"/>
</dbReference>
<evidence type="ECO:0000256" key="2">
    <source>
        <dbReference type="ARBA" id="ARBA00022771"/>
    </source>
</evidence>
<sequence length="217" mass="24569">MSAYQNTARGGDTDFRRKWDREEYAQLASEREAREKAEAKARYEAKMSGKKVKSDDTPNPDAKAITARKAQDWSEVVNKTYLVPFGASVGRRGKGAGFYCEACDETYKDNNSWIDHINSRQHLKKTGQTFDQEKSTLDECVARLEMLKERKRQQEKQVVYDINDSVAARTAKDEAERAAKKAKRKENKEKGKEAHIKNENGGNDAEIASMMGFGGFV</sequence>
<dbReference type="PANTHER" id="PTHR45986">
    <property type="entry name" value="ZINC FINGER MATRIN-TYPE PROTEIN 2"/>
    <property type="match status" value="1"/>
</dbReference>
<dbReference type="PROSITE" id="PS00028">
    <property type="entry name" value="ZINC_FINGER_C2H2_1"/>
    <property type="match status" value="1"/>
</dbReference>
<feature type="compositionally biased region" description="Basic and acidic residues" evidence="5">
    <location>
        <begin position="186"/>
        <end position="198"/>
    </location>
</feature>
<evidence type="ECO:0000256" key="3">
    <source>
        <dbReference type="ARBA" id="ARBA00022833"/>
    </source>
</evidence>
<evidence type="ECO:0000313" key="7">
    <source>
        <dbReference type="EMBL" id="CCG81988.1"/>
    </source>
</evidence>
<dbReference type="EMBL" id="CAHR02000066">
    <property type="protein sequence ID" value="CCG81988.1"/>
    <property type="molecule type" value="Genomic_DNA"/>
</dbReference>
<dbReference type="AlphaFoldDB" id="R4X8N4"/>
<keyword evidence="4" id="KW-0539">Nucleus</keyword>
<keyword evidence="2" id="KW-0863">Zinc-finger</keyword>
<dbReference type="STRING" id="1097556.R4X8N4"/>
<keyword evidence="3" id="KW-0862">Zinc</keyword>
<feature type="domain" description="C2H2-type" evidence="6">
    <location>
        <begin position="100"/>
        <end position="122"/>
    </location>
</feature>
<dbReference type="Proteomes" id="UP000013776">
    <property type="component" value="Unassembled WGS sequence"/>
</dbReference>
<reference evidence="7 8" key="1">
    <citation type="journal article" date="2013" name="MBio">
        <title>Genome sequencing of the plant pathogen Taphrina deformans, the causal agent of peach leaf curl.</title>
        <authorList>
            <person name="Cisse O.H."/>
            <person name="Almeida J.M.G.C.F."/>
            <person name="Fonseca A."/>
            <person name="Kumar A.A."/>
            <person name="Salojaervi J."/>
            <person name="Overmyer K."/>
            <person name="Hauser P.M."/>
            <person name="Pagni M."/>
        </authorList>
    </citation>
    <scope>NUCLEOTIDE SEQUENCE [LARGE SCALE GENOMIC DNA]</scope>
    <source>
        <strain evidence="8">PYCC 5710 / ATCC 11124 / CBS 356.35 / IMI 108563 / JCM 9778 / NBRC 8474</strain>
    </source>
</reference>
<dbReference type="eggNOG" id="KOG4727">
    <property type="taxonomic scope" value="Eukaryota"/>
</dbReference>
<dbReference type="GO" id="GO:0008270">
    <property type="term" value="F:zinc ion binding"/>
    <property type="evidence" value="ECO:0007669"/>
    <property type="project" value="UniProtKB-KW"/>
</dbReference>
<proteinExistence type="predicted"/>
<keyword evidence="1" id="KW-0479">Metal-binding</keyword>
<dbReference type="SMART" id="SM00451">
    <property type="entry name" value="ZnF_U1"/>
    <property type="match status" value="1"/>
</dbReference>